<feature type="transmembrane region" description="Helical" evidence="7">
    <location>
        <begin position="720"/>
        <end position="746"/>
    </location>
</feature>
<feature type="transmembrane region" description="Helical" evidence="7">
    <location>
        <begin position="814"/>
        <end position="833"/>
    </location>
</feature>
<feature type="transmembrane region" description="Helical" evidence="7">
    <location>
        <begin position="500"/>
        <end position="520"/>
    </location>
</feature>
<dbReference type="InterPro" id="IPR003838">
    <property type="entry name" value="ABC3_permease_C"/>
</dbReference>
<feature type="domain" description="ABC3 transporter permease C-terminal" evidence="8">
    <location>
        <begin position="725"/>
        <end position="840"/>
    </location>
</feature>
<feature type="transmembrane region" description="Helical" evidence="7">
    <location>
        <begin position="767"/>
        <end position="794"/>
    </location>
</feature>
<dbReference type="InterPro" id="IPR050250">
    <property type="entry name" value="Macrolide_Exporter_MacB"/>
</dbReference>
<evidence type="ECO:0000313" key="11">
    <source>
        <dbReference type="Proteomes" id="UP001589750"/>
    </source>
</evidence>
<evidence type="ECO:0000256" key="4">
    <source>
        <dbReference type="ARBA" id="ARBA00022989"/>
    </source>
</evidence>
<keyword evidence="2" id="KW-1003">Cell membrane</keyword>
<evidence type="ECO:0000256" key="2">
    <source>
        <dbReference type="ARBA" id="ARBA00022475"/>
    </source>
</evidence>
<keyword evidence="5 7" id="KW-0472">Membrane</keyword>
<evidence type="ECO:0000256" key="1">
    <source>
        <dbReference type="ARBA" id="ARBA00004651"/>
    </source>
</evidence>
<dbReference type="EMBL" id="JBHMDG010000025">
    <property type="protein sequence ID" value="MFB9314781.1"/>
    <property type="molecule type" value="Genomic_DNA"/>
</dbReference>
<reference evidence="10 11" key="1">
    <citation type="submission" date="2024-09" db="EMBL/GenBank/DDBJ databases">
        <authorList>
            <person name="Sun Q."/>
            <person name="Mori K."/>
        </authorList>
    </citation>
    <scope>NUCLEOTIDE SEQUENCE [LARGE SCALE GENOMIC DNA]</scope>
    <source>
        <strain evidence="10 11">JCM 9626</strain>
    </source>
</reference>
<keyword evidence="4 7" id="KW-1133">Transmembrane helix</keyword>
<feature type="transmembrane region" description="Helical" evidence="7">
    <location>
        <begin position="443"/>
        <end position="467"/>
    </location>
</feature>
<evidence type="ECO:0000259" key="9">
    <source>
        <dbReference type="Pfam" id="PF12704"/>
    </source>
</evidence>
<evidence type="ECO:0000256" key="5">
    <source>
        <dbReference type="ARBA" id="ARBA00023136"/>
    </source>
</evidence>
<comment type="similarity">
    <text evidence="6">Belongs to the ABC-4 integral membrane protein family.</text>
</comment>
<evidence type="ECO:0000256" key="7">
    <source>
        <dbReference type="SAM" id="Phobius"/>
    </source>
</evidence>
<comment type="caution">
    <text evidence="10">The sequence shown here is derived from an EMBL/GenBank/DDBJ whole genome shotgun (WGS) entry which is preliminary data.</text>
</comment>
<accession>A0ABV5KDQ7</accession>
<dbReference type="PANTHER" id="PTHR30572">
    <property type="entry name" value="MEMBRANE COMPONENT OF TRANSPORTER-RELATED"/>
    <property type="match status" value="1"/>
</dbReference>
<feature type="transmembrane region" description="Helical" evidence="7">
    <location>
        <begin position="266"/>
        <end position="295"/>
    </location>
</feature>
<dbReference type="Pfam" id="PF12704">
    <property type="entry name" value="MacB_PCD"/>
    <property type="match status" value="2"/>
</dbReference>
<name>A0ABV5KDQ7_9ACTN</name>
<feature type="transmembrane region" description="Helical" evidence="7">
    <location>
        <begin position="368"/>
        <end position="386"/>
    </location>
</feature>
<dbReference type="Pfam" id="PF02687">
    <property type="entry name" value="FtsX"/>
    <property type="match status" value="2"/>
</dbReference>
<evidence type="ECO:0000313" key="10">
    <source>
        <dbReference type="EMBL" id="MFB9314781.1"/>
    </source>
</evidence>
<feature type="transmembrane region" description="Helical" evidence="7">
    <location>
        <begin position="322"/>
        <end position="348"/>
    </location>
</feature>
<keyword evidence="3 7" id="KW-0812">Transmembrane</keyword>
<sequence length="848" mass="88670">MIRAAFKSLLGRKLRLLLSTFAIVLGVAFVVGTLVFTDTLNRSFTSLFDATVGDVVVQPEGSSPGGASSTRSVPADLVERLADVPGAARVDGQIGTDGVYVIDSDGKPIGGFGPPSLGTNWSDAPAGNGLVGLTILEGREPRGPDEVVLDEKTAEKAGYDVGDTVPITTADRTANLEPTLVGIAGFPEGGSLNGATVASFETSVAQDLFHDGKDEFDSIWVTRDDDVSQDELRAEVEKVLPDGYEAVTGDDEAKDQADDLLEAISFLTIFLLIFAGISLVVGTYIIVNTFSILVAQRSRELALLRALGASKRQVQRSVQLEALVLGFLGATIGVGLGVVLAIGLRALFGFIGLDLSGQPLVYRPRTVVAAYAVGILVTMAAAYFPARRTSRIAPVQAMRDDIALPEESMRRRFVLGLALALAGGVALFAGLSDVVDIGGDGYLVGGGMLAILLGVTAMSPVLSAPLLRLARTLYARLFGSVGNLAGQNSLRNPRRTTATASALMIGLTLACAMAIIGASAKASVDKSVEESFTGDFVISSIFQGSFSSSIAGRVADVDGVAEVVRQRSGFADRDGGFSVIVATDPAALDRLGVDFLAGSAADLTRGTVIISRTAAASDDLQVGDPYEIEVPRGKVTWKVAGIFDDNALLSQGVVTDIATYEDAGYKKQDSLLVVYTEDGTDLGALQDRLDDVLADQPTVTAKDQAAFAADQRKNIDMFVLIIYALLGLALVIAVLGIVNTLALSVIERTREVGLLRAIGVTRRQLRLMITLESIVIAVLGAVLGVVLGTGFGVALMYAVRDEGLEVIDVPLDQLGLFLALAVLIGVVAAVLPARRAARLDVLTAIATD</sequence>
<feature type="domain" description="MacB-like periplasmic core" evidence="9">
    <location>
        <begin position="496"/>
        <end position="691"/>
    </location>
</feature>
<feature type="transmembrane region" description="Helical" evidence="7">
    <location>
        <begin position="16"/>
        <end position="36"/>
    </location>
</feature>
<protein>
    <submittedName>
        <fullName evidence="10">ABC transporter permease</fullName>
    </submittedName>
</protein>
<dbReference type="Proteomes" id="UP001589750">
    <property type="component" value="Unassembled WGS sequence"/>
</dbReference>
<proteinExistence type="inferred from homology"/>
<organism evidence="10 11">
    <name type="scientific">Nocardioides plantarum</name>
    <dbReference type="NCBI Taxonomy" id="29299"/>
    <lineage>
        <taxon>Bacteria</taxon>
        <taxon>Bacillati</taxon>
        <taxon>Actinomycetota</taxon>
        <taxon>Actinomycetes</taxon>
        <taxon>Propionibacteriales</taxon>
        <taxon>Nocardioidaceae</taxon>
        <taxon>Nocardioides</taxon>
    </lineage>
</organism>
<dbReference type="RefSeq" id="WP_140008238.1">
    <property type="nucleotide sequence ID" value="NZ_JBHMDG010000025.1"/>
</dbReference>
<evidence type="ECO:0000256" key="6">
    <source>
        <dbReference type="ARBA" id="ARBA00038076"/>
    </source>
</evidence>
<gene>
    <name evidence="10" type="ORF">ACFFRI_17115</name>
</gene>
<evidence type="ECO:0000259" key="8">
    <source>
        <dbReference type="Pfam" id="PF02687"/>
    </source>
</evidence>
<feature type="domain" description="ABC3 transporter permease C-terminal" evidence="8">
    <location>
        <begin position="273"/>
        <end position="394"/>
    </location>
</feature>
<feature type="domain" description="MacB-like periplasmic core" evidence="9">
    <location>
        <begin position="17"/>
        <end position="238"/>
    </location>
</feature>
<keyword evidence="11" id="KW-1185">Reference proteome</keyword>
<feature type="transmembrane region" description="Helical" evidence="7">
    <location>
        <begin position="413"/>
        <end position="431"/>
    </location>
</feature>
<evidence type="ECO:0000256" key="3">
    <source>
        <dbReference type="ARBA" id="ARBA00022692"/>
    </source>
</evidence>
<dbReference type="InterPro" id="IPR025857">
    <property type="entry name" value="MacB_PCD"/>
</dbReference>
<dbReference type="PANTHER" id="PTHR30572:SF4">
    <property type="entry name" value="ABC TRANSPORTER PERMEASE YTRF"/>
    <property type="match status" value="1"/>
</dbReference>
<comment type="subcellular location">
    <subcellularLocation>
        <location evidence="1">Cell membrane</location>
        <topology evidence="1">Multi-pass membrane protein</topology>
    </subcellularLocation>
</comment>